<evidence type="ECO:0000256" key="2">
    <source>
        <dbReference type="ARBA" id="ARBA00022857"/>
    </source>
</evidence>
<evidence type="ECO:0000313" key="5">
    <source>
        <dbReference type="WBParaSite" id="Hba_07787"/>
    </source>
</evidence>
<dbReference type="SUPFAM" id="SSF51735">
    <property type="entry name" value="NAD(P)-binding Rossmann-fold domains"/>
    <property type="match status" value="1"/>
</dbReference>
<accession>A0A1I7WRL3</accession>
<keyword evidence="2" id="KW-0521">NADP</keyword>
<evidence type="ECO:0000256" key="3">
    <source>
        <dbReference type="ARBA" id="ARBA00023002"/>
    </source>
</evidence>
<dbReference type="Gene3D" id="3.40.50.720">
    <property type="entry name" value="NAD(P)-binding Rossmann-like Domain"/>
    <property type="match status" value="1"/>
</dbReference>
<dbReference type="InterPro" id="IPR002347">
    <property type="entry name" value="SDR_fam"/>
</dbReference>
<keyword evidence="3" id="KW-0560">Oxidoreductase</keyword>
<proteinExistence type="inferred from homology"/>
<organism evidence="4 5">
    <name type="scientific">Heterorhabditis bacteriophora</name>
    <name type="common">Entomopathogenic nematode worm</name>
    <dbReference type="NCBI Taxonomy" id="37862"/>
    <lineage>
        <taxon>Eukaryota</taxon>
        <taxon>Metazoa</taxon>
        <taxon>Ecdysozoa</taxon>
        <taxon>Nematoda</taxon>
        <taxon>Chromadorea</taxon>
        <taxon>Rhabditida</taxon>
        <taxon>Rhabditina</taxon>
        <taxon>Rhabditomorpha</taxon>
        <taxon>Strongyloidea</taxon>
        <taxon>Heterorhabditidae</taxon>
        <taxon>Heterorhabditis</taxon>
    </lineage>
</organism>
<dbReference type="WBParaSite" id="Hba_07787">
    <property type="protein sequence ID" value="Hba_07787"/>
    <property type="gene ID" value="Hba_07787"/>
</dbReference>
<evidence type="ECO:0000313" key="4">
    <source>
        <dbReference type="Proteomes" id="UP000095283"/>
    </source>
</evidence>
<dbReference type="AlphaFoldDB" id="A0A1I7WRL3"/>
<dbReference type="PANTHER" id="PTHR24320:SF282">
    <property type="entry name" value="WW DOMAIN-CONTAINING OXIDOREDUCTASE"/>
    <property type="match status" value="1"/>
</dbReference>
<name>A0A1I7WRL3_HETBA</name>
<keyword evidence="4" id="KW-1185">Reference proteome</keyword>
<sequence length="167" mass="18709">MDATPDAKIDLIMCDLSSLQSVQAAAKEYKDKHCYLLCCGTCIMLRPLHALVLNAGVFAPSQKATIDGLETCFGVNHVAHMYLIRELLPLLRQSTPSRIVIVSSTSHNHTGVSGKYWESCWDDEKHLHSEIAHDEKLQDALWIRTDELLDKYEASRIPIKTVSDSDT</sequence>
<dbReference type="GO" id="GO:0016491">
    <property type="term" value="F:oxidoreductase activity"/>
    <property type="evidence" value="ECO:0007669"/>
    <property type="project" value="UniProtKB-KW"/>
</dbReference>
<dbReference type="InterPro" id="IPR036291">
    <property type="entry name" value="NAD(P)-bd_dom_sf"/>
</dbReference>
<dbReference type="Proteomes" id="UP000095283">
    <property type="component" value="Unplaced"/>
</dbReference>
<protein>
    <submittedName>
        <fullName evidence="5">NAD(P)-binding protein</fullName>
    </submittedName>
</protein>
<comment type="similarity">
    <text evidence="1">Belongs to the short-chain dehydrogenases/reductases (SDR) family.</text>
</comment>
<dbReference type="PANTHER" id="PTHR24320">
    <property type="entry name" value="RETINOL DEHYDROGENASE"/>
    <property type="match status" value="1"/>
</dbReference>
<dbReference type="Pfam" id="PF00106">
    <property type="entry name" value="adh_short"/>
    <property type="match status" value="1"/>
</dbReference>
<reference evidence="5" key="1">
    <citation type="submission" date="2016-11" db="UniProtKB">
        <authorList>
            <consortium name="WormBaseParasite"/>
        </authorList>
    </citation>
    <scope>IDENTIFICATION</scope>
</reference>
<evidence type="ECO:0000256" key="1">
    <source>
        <dbReference type="ARBA" id="ARBA00006484"/>
    </source>
</evidence>